<accession>A0AA96WDG0</accession>
<evidence type="ECO:0000313" key="1">
    <source>
        <dbReference type="EMBL" id="WNZ22930.1"/>
    </source>
</evidence>
<dbReference type="RefSeq" id="WP_036003747.1">
    <property type="nucleotide sequence ID" value="NZ_CP053586.1"/>
</dbReference>
<dbReference type="EMBL" id="CP053586">
    <property type="protein sequence ID" value="WNZ22930.1"/>
    <property type="molecule type" value="Genomic_DNA"/>
</dbReference>
<protein>
    <submittedName>
        <fullName evidence="1">Uncharacterized protein</fullName>
    </submittedName>
</protein>
<sequence>MLNNMLNKLVQAIVITSAVYLTMLVSQPQRPELFIEMQQRVKVAQFEHFLAVVIDFLRDPVQNRA</sequence>
<proteinExistence type="predicted"/>
<gene>
    <name evidence="1" type="ORF">HJG54_08700</name>
</gene>
<dbReference type="AlphaFoldDB" id="A0AA96WDG0"/>
<organism evidence="1">
    <name type="scientific">Leptolyngbya sp. NK1-12</name>
    <dbReference type="NCBI Taxonomy" id="2547451"/>
    <lineage>
        <taxon>Bacteria</taxon>
        <taxon>Bacillati</taxon>
        <taxon>Cyanobacteriota</taxon>
        <taxon>Cyanophyceae</taxon>
        <taxon>Leptolyngbyales</taxon>
        <taxon>Leptolyngbyaceae</taxon>
        <taxon>Leptolyngbya group</taxon>
        <taxon>Leptolyngbya</taxon>
    </lineage>
</organism>
<reference evidence="1" key="1">
    <citation type="submission" date="2020-05" db="EMBL/GenBank/DDBJ databases">
        <authorList>
            <person name="Zhu T."/>
            <person name="Keshari N."/>
            <person name="Lu X."/>
        </authorList>
    </citation>
    <scope>NUCLEOTIDE SEQUENCE</scope>
    <source>
        <strain evidence="1">NK1-12</strain>
    </source>
</reference>
<name>A0AA96WDG0_9CYAN</name>